<dbReference type="EMBL" id="JAYWIO010000014">
    <property type="protein sequence ID" value="KAK7239672.1"/>
    <property type="molecule type" value="Genomic_DNA"/>
</dbReference>
<accession>A0AAN9HKA3</accession>
<dbReference type="EMBL" id="JAYWIO010000063">
    <property type="protein sequence ID" value="KAK7234347.1"/>
    <property type="molecule type" value="Genomic_DNA"/>
</dbReference>
<dbReference type="AlphaFoldDB" id="A0AAN9HKA3"/>
<organism evidence="2 3">
    <name type="scientific">Crotalaria pallida</name>
    <name type="common">Smooth rattlebox</name>
    <name type="synonym">Crotalaria striata</name>
    <dbReference type="NCBI Taxonomy" id="3830"/>
    <lineage>
        <taxon>Eukaryota</taxon>
        <taxon>Viridiplantae</taxon>
        <taxon>Streptophyta</taxon>
        <taxon>Embryophyta</taxon>
        <taxon>Tracheophyta</taxon>
        <taxon>Spermatophyta</taxon>
        <taxon>Magnoliopsida</taxon>
        <taxon>eudicotyledons</taxon>
        <taxon>Gunneridae</taxon>
        <taxon>Pentapetalae</taxon>
        <taxon>rosids</taxon>
        <taxon>fabids</taxon>
        <taxon>Fabales</taxon>
        <taxon>Fabaceae</taxon>
        <taxon>Papilionoideae</taxon>
        <taxon>50 kb inversion clade</taxon>
        <taxon>genistoids sensu lato</taxon>
        <taxon>core genistoids</taxon>
        <taxon>Crotalarieae</taxon>
        <taxon>Crotalaria</taxon>
    </lineage>
</organism>
<reference evidence="2 3" key="1">
    <citation type="submission" date="2024-01" db="EMBL/GenBank/DDBJ databases">
        <title>The genomes of 5 underutilized Papilionoideae crops provide insights into root nodulation and disease resistanc.</title>
        <authorList>
            <person name="Yuan L."/>
        </authorList>
    </citation>
    <scope>NUCLEOTIDE SEQUENCE [LARGE SCALE GENOMIC DNA]</scope>
    <source>
        <strain evidence="2">ZHUSHIDOU_FW_LH</strain>
        <tissue evidence="2">Leaf</tissue>
    </source>
</reference>
<evidence type="ECO:0000313" key="1">
    <source>
        <dbReference type="EMBL" id="KAK7234347.1"/>
    </source>
</evidence>
<name>A0AAN9HKA3_CROPI</name>
<keyword evidence="3" id="KW-1185">Reference proteome</keyword>
<sequence length="93" mass="10590">MRKARGATRSRDRTDWGQLRKKVLPRPLSSVFYFFSVLGRLLFSLLHDEMMPRLGTAVIHSFIVGCCSLSRKKEKDPEKKEVGFVGSNGTVFD</sequence>
<evidence type="ECO:0000313" key="3">
    <source>
        <dbReference type="Proteomes" id="UP001372338"/>
    </source>
</evidence>
<dbReference type="Proteomes" id="UP001372338">
    <property type="component" value="Unassembled WGS sequence"/>
</dbReference>
<gene>
    <name evidence="2" type="ORF">RIF29_43323</name>
    <name evidence="1" type="ORF">RIF29_46996</name>
</gene>
<evidence type="ECO:0000313" key="2">
    <source>
        <dbReference type="EMBL" id="KAK7239672.1"/>
    </source>
</evidence>
<protein>
    <submittedName>
        <fullName evidence="2">Uncharacterized protein</fullName>
    </submittedName>
</protein>
<proteinExistence type="predicted"/>
<comment type="caution">
    <text evidence="2">The sequence shown here is derived from an EMBL/GenBank/DDBJ whole genome shotgun (WGS) entry which is preliminary data.</text>
</comment>